<dbReference type="Proteomes" id="UP000673394">
    <property type="component" value="Unassembled WGS sequence"/>
</dbReference>
<keyword evidence="1" id="KW-0812">Transmembrane</keyword>
<proteinExistence type="predicted"/>
<dbReference type="InterPro" id="IPR003675">
    <property type="entry name" value="Rce1/LyrA-like_dom"/>
</dbReference>
<evidence type="ECO:0000256" key="1">
    <source>
        <dbReference type="SAM" id="Phobius"/>
    </source>
</evidence>
<name>A0ABS5CJH6_9BACL</name>
<feature type="transmembrane region" description="Helical" evidence="1">
    <location>
        <begin position="208"/>
        <end position="226"/>
    </location>
</feature>
<dbReference type="EMBL" id="JAGKSP010000014">
    <property type="protein sequence ID" value="MBP3966027.1"/>
    <property type="molecule type" value="Genomic_DNA"/>
</dbReference>
<feature type="domain" description="CAAX prenyl protease 2/Lysostaphin resistance protein A-like" evidence="2">
    <location>
        <begin position="136"/>
        <end position="220"/>
    </location>
</feature>
<keyword evidence="1" id="KW-0472">Membrane</keyword>
<comment type="caution">
    <text evidence="3">The sequence shown here is derived from an EMBL/GenBank/DDBJ whole genome shotgun (WGS) entry which is preliminary data.</text>
</comment>
<keyword evidence="1" id="KW-1133">Transmembrane helix</keyword>
<feature type="transmembrane region" description="Helical" evidence="1">
    <location>
        <begin position="91"/>
        <end position="115"/>
    </location>
</feature>
<keyword evidence="3" id="KW-0645">Protease</keyword>
<organism evidence="3 4">
    <name type="scientific">Paenibacillus lignilyticus</name>
    <dbReference type="NCBI Taxonomy" id="1172615"/>
    <lineage>
        <taxon>Bacteria</taxon>
        <taxon>Bacillati</taxon>
        <taxon>Bacillota</taxon>
        <taxon>Bacilli</taxon>
        <taxon>Bacillales</taxon>
        <taxon>Paenibacillaceae</taxon>
        <taxon>Paenibacillus</taxon>
    </lineage>
</organism>
<accession>A0ABS5CJH6</accession>
<feature type="transmembrane region" description="Helical" evidence="1">
    <location>
        <begin position="164"/>
        <end position="180"/>
    </location>
</feature>
<dbReference type="RefSeq" id="WP_210662870.1">
    <property type="nucleotide sequence ID" value="NZ_JAGKSP010000014.1"/>
</dbReference>
<evidence type="ECO:0000313" key="3">
    <source>
        <dbReference type="EMBL" id="MBP3966027.1"/>
    </source>
</evidence>
<feature type="transmembrane region" description="Helical" evidence="1">
    <location>
        <begin position="241"/>
        <end position="260"/>
    </location>
</feature>
<evidence type="ECO:0000313" key="4">
    <source>
        <dbReference type="Proteomes" id="UP000673394"/>
    </source>
</evidence>
<feature type="transmembrane region" description="Helical" evidence="1">
    <location>
        <begin position="135"/>
        <end position="157"/>
    </location>
</feature>
<protein>
    <submittedName>
        <fullName evidence="3">CPBP family intramembrane metalloprotease</fullName>
    </submittedName>
</protein>
<gene>
    <name evidence="3" type="ORF">I8J30_25310</name>
</gene>
<feature type="transmembrane region" description="Helical" evidence="1">
    <location>
        <begin position="49"/>
        <end position="70"/>
    </location>
</feature>
<dbReference type="GO" id="GO:0008237">
    <property type="term" value="F:metallopeptidase activity"/>
    <property type="evidence" value="ECO:0007669"/>
    <property type="project" value="UniProtKB-KW"/>
</dbReference>
<sequence length="269" mass="29903">MMRRYLVMLANVVLYVAMIIAAIVIYNVAVNPLTEWGAFGEGEQLPAQVFIVLALSVVLCYLAYTVKYKLMGSQTPPGFIRMQQYLPISTLRAVHMITVGIGFAFFFTAALKLLLHQGVSELATFTDQYADVPTGYLIVSAVINTALELILFMGILFNETRRNVAVFWAVLLVSIIIAALQPGGFAMQLLGIPLGFLYGYMYLRLRSIWSVILIGCMFNVLFFAFVKTSAFDWFDSLHDGWLIVIIAVAAIYMGASVLKYNGKKSSKPM</sequence>
<keyword evidence="4" id="KW-1185">Reference proteome</keyword>
<dbReference type="Pfam" id="PF02517">
    <property type="entry name" value="Rce1-like"/>
    <property type="match status" value="1"/>
</dbReference>
<feature type="transmembrane region" description="Helical" evidence="1">
    <location>
        <begin position="12"/>
        <end position="29"/>
    </location>
</feature>
<keyword evidence="3" id="KW-0378">Hydrolase</keyword>
<reference evidence="3 4" key="1">
    <citation type="submission" date="2021-04" db="EMBL/GenBank/DDBJ databases">
        <title>Paenibacillus sp. DLE-14 whole genome sequence.</title>
        <authorList>
            <person name="Ham Y.J."/>
        </authorList>
    </citation>
    <scope>NUCLEOTIDE SEQUENCE [LARGE SCALE GENOMIC DNA]</scope>
    <source>
        <strain evidence="3 4">DLE-14</strain>
    </source>
</reference>
<keyword evidence="3" id="KW-0482">Metalloprotease</keyword>
<evidence type="ECO:0000259" key="2">
    <source>
        <dbReference type="Pfam" id="PF02517"/>
    </source>
</evidence>
<feature type="transmembrane region" description="Helical" evidence="1">
    <location>
        <begin position="186"/>
        <end position="203"/>
    </location>
</feature>